<evidence type="ECO:0008006" key="3">
    <source>
        <dbReference type="Google" id="ProtNLM"/>
    </source>
</evidence>
<dbReference type="Pfam" id="PF12069">
    <property type="entry name" value="DUF3549"/>
    <property type="match status" value="1"/>
</dbReference>
<dbReference type="InterPro" id="IPR021936">
    <property type="entry name" value="DUF3549"/>
</dbReference>
<dbReference type="RefSeq" id="WP_189377433.1">
    <property type="nucleotide sequence ID" value="NZ_BNAH01000004.1"/>
</dbReference>
<keyword evidence="2" id="KW-1185">Reference proteome</keyword>
<organism evidence="1 2">
    <name type="scientific">Thalassotalea profundi</name>
    <dbReference type="NCBI Taxonomy" id="2036687"/>
    <lineage>
        <taxon>Bacteria</taxon>
        <taxon>Pseudomonadati</taxon>
        <taxon>Pseudomonadota</taxon>
        <taxon>Gammaproteobacteria</taxon>
        <taxon>Alteromonadales</taxon>
        <taxon>Colwelliaceae</taxon>
        <taxon>Thalassotalea</taxon>
    </lineage>
</organism>
<dbReference type="EMBL" id="BNAH01000004">
    <property type="protein sequence ID" value="GHE85296.1"/>
    <property type="molecule type" value="Genomic_DNA"/>
</dbReference>
<gene>
    <name evidence="1" type="ORF">GCM10011501_12870</name>
</gene>
<reference evidence="2" key="1">
    <citation type="journal article" date="2019" name="Int. J. Syst. Evol. Microbiol.">
        <title>The Global Catalogue of Microorganisms (GCM) 10K type strain sequencing project: providing services to taxonomists for standard genome sequencing and annotation.</title>
        <authorList>
            <consortium name="The Broad Institute Genomics Platform"/>
            <consortium name="The Broad Institute Genome Sequencing Center for Infectious Disease"/>
            <person name="Wu L."/>
            <person name="Ma J."/>
        </authorList>
    </citation>
    <scope>NUCLEOTIDE SEQUENCE [LARGE SCALE GENOMIC DNA]</scope>
    <source>
        <strain evidence="2">CGMCC 1.15922</strain>
    </source>
</reference>
<dbReference type="Proteomes" id="UP000626370">
    <property type="component" value="Unassembled WGS sequence"/>
</dbReference>
<accession>A0ABQ3IJ58</accession>
<sequence>MTTIDTISDLLTLSKSQYRIYDLGRKIDKISKEQFNKIESNQVPYPYPSQGHAHIAIAFWQKENKHPYLWFVKLPLDERGLLNQGARNHFIAIIIEALGTDLTVDPTEKQEELLKANPYNFTPAQYKLASLNSLLKITLNQAASQYYQQCFEYMKGDIGWNNWPQIGIQGLSDFACRLNDSEHQTIMINALAHLPIEVLNPLCCAVENIELPVSLVKQITDLYRVTENSDMQQAFLRALASTSEHPMVIALVQEILNQPSLLDEHFIVISGRNWLSLQKQEHMMNFLENLVHHNNTALFDAIFKDLVTLPTLRMIIFACMRDEKRSPALAKAIGSLFNSPQ</sequence>
<protein>
    <recommendedName>
        <fullName evidence="3">DUF3549 family protein</fullName>
    </recommendedName>
</protein>
<name>A0ABQ3IJ58_9GAMM</name>
<proteinExistence type="predicted"/>
<comment type="caution">
    <text evidence="1">The sequence shown here is derived from an EMBL/GenBank/DDBJ whole genome shotgun (WGS) entry which is preliminary data.</text>
</comment>
<evidence type="ECO:0000313" key="1">
    <source>
        <dbReference type="EMBL" id="GHE85296.1"/>
    </source>
</evidence>
<evidence type="ECO:0000313" key="2">
    <source>
        <dbReference type="Proteomes" id="UP000626370"/>
    </source>
</evidence>